<dbReference type="PANTHER" id="PTHR33643:SF1">
    <property type="entry name" value="UREASE ACCESSORY PROTEIN D"/>
    <property type="match status" value="1"/>
</dbReference>
<protein>
    <recommendedName>
        <fullName evidence="3">Urease accessory protein UreD</fullName>
    </recommendedName>
</protein>
<dbReference type="HAMAP" id="MF_01384">
    <property type="entry name" value="UreD"/>
    <property type="match status" value="1"/>
</dbReference>
<keyword evidence="2 3" id="KW-0143">Chaperone</keyword>
<dbReference type="InterPro" id="IPR002669">
    <property type="entry name" value="UreD"/>
</dbReference>
<dbReference type="GO" id="GO:0016151">
    <property type="term" value="F:nickel cation binding"/>
    <property type="evidence" value="ECO:0007669"/>
    <property type="project" value="UniProtKB-UniRule"/>
</dbReference>
<proteinExistence type="inferred from homology"/>
<comment type="similarity">
    <text evidence="1 3">Belongs to the UreD family.</text>
</comment>
<sequence>MYVSVWPSEDLSRRQRSHGRIALTVQRFGSVTRVAQLHESGPSRLRLPRIGGDGLEAVLINTGGGIASGDRYDMDFEVRPGAQLTVTTPGAEKVYRSEGPLARMAVGMTVAEDASLAWLPQETILFNEARLKRSFDVDLDPTSRFLMAELTVFGRAAFAEEQVTTGHFEDRWRIRRGGRLLYADTLRFTGPISEWLARPSVAAGAKAMATVLYVAPDAEGRLEETRAILEQAAPAAAATAWNGMLIARFLSPTIAELRRHVVHFVTRLRSQSMPRVWQT</sequence>
<comment type="caution">
    <text evidence="4">The sequence shown here is derived from an EMBL/GenBank/DDBJ whole genome shotgun (WGS) entry which is preliminary data.</text>
</comment>
<evidence type="ECO:0000256" key="3">
    <source>
        <dbReference type="HAMAP-Rule" id="MF_01384"/>
    </source>
</evidence>
<dbReference type="Proteomes" id="UP000602745">
    <property type="component" value="Unassembled WGS sequence"/>
</dbReference>
<evidence type="ECO:0000313" key="5">
    <source>
        <dbReference type="Proteomes" id="UP000602745"/>
    </source>
</evidence>
<name>A0A8J2VN68_9RHOB</name>
<keyword evidence="3" id="KW-0996">Nickel insertion</keyword>
<dbReference type="AlphaFoldDB" id="A0A8J2VN68"/>
<accession>A0A8J2VN68</accession>
<organism evidence="4 5">
    <name type="scientific">Agaricicola taiwanensis</name>
    <dbReference type="NCBI Taxonomy" id="591372"/>
    <lineage>
        <taxon>Bacteria</taxon>
        <taxon>Pseudomonadati</taxon>
        <taxon>Pseudomonadota</taxon>
        <taxon>Alphaproteobacteria</taxon>
        <taxon>Rhodobacterales</taxon>
        <taxon>Paracoccaceae</taxon>
        <taxon>Agaricicola</taxon>
    </lineage>
</organism>
<reference evidence="4" key="1">
    <citation type="journal article" date="2014" name="Int. J. Syst. Evol. Microbiol.">
        <title>Complete genome sequence of Corynebacterium casei LMG S-19264T (=DSM 44701T), isolated from a smear-ripened cheese.</title>
        <authorList>
            <consortium name="US DOE Joint Genome Institute (JGI-PGF)"/>
            <person name="Walter F."/>
            <person name="Albersmeier A."/>
            <person name="Kalinowski J."/>
            <person name="Ruckert C."/>
        </authorList>
    </citation>
    <scope>NUCLEOTIDE SEQUENCE</scope>
    <source>
        <strain evidence="4">CCM 7684</strain>
    </source>
</reference>
<comment type="subcellular location">
    <subcellularLocation>
        <location evidence="3">Cytoplasm</location>
    </subcellularLocation>
</comment>
<reference evidence="4" key="2">
    <citation type="submission" date="2020-09" db="EMBL/GenBank/DDBJ databases">
        <authorList>
            <person name="Sun Q."/>
            <person name="Sedlacek I."/>
        </authorList>
    </citation>
    <scope>NUCLEOTIDE SEQUENCE</scope>
    <source>
        <strain evidence="4">CCM 7684</strain>
    </source>
</reference>
<keyword evidence="5" id="KW-1185">Reference proteome</keyword>
<evidence type="ECO:0000313" key="4">
    <source>
        <dbReference type="EMBL" id="GGE30220.1"/>
    </source>
</evidence>
<comment type="function">
    <text evidence="3">Required for maturation of urease via the functional incorporation of the urease nickel metallocenter.</text>
</comment>
<comment type="subunit">
    <text evidence="3">UreD, UreF and UreG form a complex that acts as a GTP-hydrolysis-dependent molecular chaperone, activating the urease apoprotein by helping to assemble the nickel containing metallocenter of UreC. The UreE protein probably delivers the nickel.</text>
</comment>
<evidence type="ECO:0000256" key="1">
    <source>
        <dbReference type="ARBA" id="ARBA00007177"/>
    </source>
</evidence>
<gene>
    <name evidence="3 4" type="primary">ureD</name>
    <name evidence="4" type="ORF">GCM10007276_04270</name>
</gene>
<dbReference type="Pfam" id="PF01774">
    <property type="entry name" value="UreD"/>
    <property type="match status" value="1"/>
</dbReference>
<dbReference type="PANTHER" id="PTHR33643">
    <property type="entry name" value="UREASE ACCESSORY PROTEIN D"/>
    <property type="match status" value="1"/>
</dbReference>
<evidence type="ECO:0000256" key="2">
    <source>
        <dbReference type="ARBA" id="ARBA00023186"/>
    </source>
</evidence>
<dbReference type="GO" id="GO:0005737">
    <property type="term" value="C:cytoplasm"/>
    <property type="evidence" value="ECO:0007669"/>
    <property type="project" value="UniProtKB-SubCell"/>
</dbReference>
<keyword evidence="3" id="KW-0963">Cytoplasm</keyword>
<dbReference type="EMBL" id="BMCP01000001">
    <property type="protein sequence ID" value="GGE30220.1"/>
    <property type="molecule type" value="Genomic_DNA"/>
</dbReference>